<dbReference type="Gene3D" id="3.40.50.11820">
    <property type="match status" value="1"/>
</dbReference>
<name>A0AAF0I7P2_9ENTE</name>
<dbReference type="InterPro" id="IPR051612">
    <property type="entry name" value="Teichoic_Acid_Biosynth"/>
</dbReference>
<dbReference type="GO" id="GO:0005886">
    <property type="term" value="C:plasma membrane"/>
    <property type="evidence" value="ECO:0007669"/>
    <property type="project" value="UniProtKB-SubCell"/>
</dbReference>
<dbReference type="SUPFAM" id="SSF53756">
    <property type="entry name" value="UDP-Glycosyltransferase/glycogen phosphorylase"/>
    <property type="match status" value="1"/>
</dbReference>
<dbReference type="EMBL" id="CP110232">
    <property type="protein sequence ID" value="WEG73530.1"/>
    <property type="molecule type" value="Genomic_DNA"/>
</dbReference>
<evidence type="ECO:0000256" key="2">
    <source>
        <dbReference type="ARBA" id="ARBA00010488"/>
    </source>
</evidence>
<evidence type="ECO:0000313" key="8">
    <source>
        <dbReference type="Proteomes" id="UP001179647"/>
    </source>
</evidence>
<keyword evidence="3" id="KW-1003">Cell membrane</keyword>
<sequence>MKKSEKVANYLSKFFTWILPVNPKIIVFESFIGRQYSDNPRAIYDYIKKYYPQYRCYWSVDKKSADKFPEELEIIKKGTVKWFYIMAKANYWIANSRIPLWVTKPKKTTYIQTWHGTPLKKLALDMDMSTSTLRNPEVYQEEFRQETQRWDYLISPNSYSSAIFKQCFDFKNDMIESGYPRNDYLINYHTIENQTKIKEKLGIPKDKKIVLYAPTWRDGIKFESTLDLKKMQQALGEEYFLLIRLHYLVTEVTGIDGQIDFVKNVTDYPDINDLYLISDLLVTDYSSTFFDYAVLKRPMIFYCFDLEEYKNVLRGFYFDFEKEAPGPIVTTTDEVIQAIQASNRLSVPEEFVERFTQLEDGQATKRVVEKIFK</sequence>
<evidence type="ECO:0000313" key="7">
    <source>
        <dbReference type="EMBL" id="WEG73530.1"/>
    </source>
</evidence>
<proteinExistence type="inferred from homology"/>
<dbReference type="KEGG" id="vie:OL234_01065"/>
<comment type="subcellular location">
    <subcellularLocation>
        <location evidence="1">Cell membrane</location>
        <topology evidence="1">Peripheral membrane protein</topology>
    </subcellularLocation>
</comment>
<keyword evidence="5" id="KW-0777">Teichoic acid biosynthesis</keyword>
<protein>
    <submittedName>
        <fullName evidence="7">CDP-glycerol glycerophosphotransferase family protein</fullName>
    </submittedName>
</protein>
<dbReference type="Proteomes" id="UP001179647">
    <property type="component" value="Chromosome"/>
</dbReference>
<dbReference type="InterPro" id="IPR043148">
    <property type="entry name" value="TagF_C"/>
</dbReference>
<dbReference type="PANTHER" id="PTHR37316">
    <property type="entry name" value="TEICHOIC ACID GLYCEROL-PHOSPHATE PRIMASE"/>
    <property type="match status" value="1"/>
</dbReference>
<dbReference type="GO" id="GO:0047355">
    <property type="term" value="F:CDP-glycerol glycerophosphotransferase activity"/>
    <property type="evidence" value="ECO:0007669"/>
    <property type="project" value="InterPro"/>
</dbReference>
<evidence type="ECO:0000256" key="5">
    <source>
        <dbReference type="ARBA" id="ARBA00022944"/>
    </source>
</evidence>
<dbReference type="PANTHER" id="PTHR37316:SF3">
    <property type="entry name" value="TEICHOIC ACID GLYCEROL-PHOSPHATE TRANSFERASE"/>
    <property type="match status" value="1"/>
</dbReference>
<dbReference type="GO" id="GO:0019350">
    <property type="term" value="P:teichoic acid biosynthetic process"/>
    <property type="evidence" value="ECO:0007669"/>
    <property type="project" value="UniProtKB-KW"/>
</dbReference>
<dbReference type="InterPro" id="IPR043149">
    <property type="entry name" value="TagF_N"/>
</dbReference>
<dbReference type="RefSeq" id="WP_275469329.1">
    <property type="nucleotide sequence ID" value="NZ_CP110232.1"/>
</dbReference>
<keyword evidence="6" id="KW-0472">Membrane</keyword>
<keyword evidence="8" id="KW-1185">Reference proteome</keyword>
<evidence type="ECO:0000256" key="6">
    <source>
        <dbReference type="ARBA" id="ARBA00023136"/>
    </source>
</evidence>
<evidence type="ECO:0000256" key="1">
    <source>
        <dbReference type="ARBA" id="ARBA00004202"/>
    </source>
</evidence>
<evidence type="ECO:0000256" key="4">
    <source>
        <dbReference type="ARBA" id="ARBA00022679"/>
    </source>
</evidence>
<evidence type="ECO:0000256" key="3">
    <source>
        <dbReference type="ARBA" id="ARBA00022475"/>
    </source>
</evidence>
<gene>
    <name evidence="7" type="ORF">OL234_01065</name>
</gene>
<accession>A0AAF0I7P2</accession>
<dbReference type="Pfam" id="PF04464">
    <property type="entry name" value="Glyphos_transf"/>
    <property type="match status" value="1"/>
</dbReference>
<dbReference type="InterPro" id="IPR007554">
    <property type="entry name" value="Glycerophosphate_synth"/>
</dbReference>
<dbReference type="AlphaFoldDB" id="A0AAF0I7P2"/>
<organism evidence="7 8">
    <name type="scientific">Vagococcus intermedius</name>
    <dbReference type="NCBI Taxonomy" id="2991418"/>
    <lineage>
        <taxon>Bacteria</taxon>
        <taxon>Bacillati</taxon>
        <taxon>Bacillota</taxon>
        <taxon>Bacilli</taxon>
        <taxon>Lactobacillales</taxon>
        <taxon>Enterococcaceae</taxon>
        <taxon>Vagococcus</taxon>
    </lineage>
</organism>
<comment type="similarity">
    <text evidence="2">Belongs to the CDP-glycerol glycerophosphotransferase family.</text>
</comment>
<reference evidence="7" key="1">
    <citation type="submission" date="2022-10" db="EMBL/GenBank/DDBJ databases">
        <title>Vagococcus sp. isolated from poultry meat.</title>
        <authorList>
            <person name="Johansson P."/>
            <person name="Bjorkroth J."/>
        </authorList>
    </citation>
    <scope>NUCLEOTIDE SEQUENCE</scope>
    <source>
        <strain evidence="7">STAA11</strain>
    </source>
</reference>
<keyword evidence="4" id="KW-0808">Transferase</keyword>
<dbReference type="Gene3D" id="3.40.50.12580">
    <property type="match status" value="1"/>
</dbReference>